<organism evidence="1 2">
    <name type="scientific">Funneliformis mosseae</name>
    <name type="common">Endomycorrhizal fungus</name>
    <name type="synonym">Glomus mosseae</name>
    <dbReference type="NCBI Taxonomy" id="27381"/>
    <lineage>
        <taxon>Eukaryota</taxon>
        <taxon>Fungi</taxon>
        <taxon>Fungi incertae sedis</taxon>
        <taxon>Mucoromycota</taxon>
        <taxon>Glomeromycotina</taxon>
        <taxon>Glomeromycetes</taxon>
        <taxon>Glomerales</taxon>
        <taxon>Glomeraceae</taxon>
        <taxon>Funneliformis</taxon>
    </lineage>
</organism>
<accession>A0A9N9HSU7</accession>
<protein>
    <submittedName>
        <fullName evidence="1">692_t:CDS:1</fullName>
    </submittedName>
</protein>
<evidence type="ECO:0000313" key="2">
    <source>
        <dbReference type="Proteomes" id="UP000789375"/>
    </source>
</evidence>
<gene>
    <name evidence="1" type="ORF">FMOSSE_LOCUS13932</name>
</gene>
<dbReference type="AlphaFoldDB" id="A0A9N9HSU7"/>
<comment type="caution">
    <text evidence="1">The sequence shown here is derived from an EMBL/GenBank/DDBJ whole genome shotgun (WGS) entry which is preliminary data.</text>
</comment>
<evidence type="ECO:0000313" key="1">
    <source>
        <dbReference type="EMBL" id="CAG8703621.1"/>
    </source>
</evidence>
<dbReference type="EMBL" id="CAJVPP010009314">
    <property type="protein sequence ID" value="CAG8703621.1"/>
    <property type="molecule type" value="Genomic_DNA"/>
</dbReference>
<reference evidence="1" key="1">
    <citation type="submission" date="2021-06" db="EMBL/GenBank/DDBJ databases">
        <authorList>
            <person name="Kallberg Y."/>
            <person name="Tangrot J."/>
            <person name="Rosling A."/>
        </authorList>
    </citation>
    <scope>NUCLEOTIDE SEQUENCE</scope>
    <source>
        <strain evidence="1">87-6 pot B 2015</strain>
    </source>
</reference>
<feature type="non-terminal residue" evidence="1">
    <location>
        <position position="46"/>
    </location>
</feature>
<name>A0A9N9HSU7_FUNMO</name>
<sequence>MYNAATLYFSENSGIKNVELGEKYMRLAAYKQHTQAIAYYKDRNLP</sequence>
<keyword evidence="2" id="KW-1185">Reference proteome</keyword>
<proteinExistence type="predicted"/>
<dbReference type="Proteomes" id="UP000789375">
    <property type="component" value="Unassembled WGS sequence"/>
</dbReference>